<proteinExistence type="predicted"/>
<feature type="signal peptide" evidence="1">
    <location>
        <begin position="1"/>
        <end position="31"/>
    </location>
</feature>
<organism evidence="2 3">
    <name type="scientific">Lentzea aerocolonigenes</name>
    <name type="common">Lechevalieria aerocolonigenes</name>
    <name type="synonym">Saccharothrix aerocolonigenes</name>
    <dbReference type="NCBI Taxonomy" id="68170"/>
    <lineage>
        <taxon>Bacteria</taxon>
        <taxon>Bacillati</taxon>
        <taxon>Actinomycetota</taxon>
        <taxon>Actinomycetes</taxon>
        <taxon>Pseudonocardiales</taxon>
        <taxon>Pseudonocardiaceae</taxon>
        <taxon>Lentzea</taxon>
    </lineage>
</organism>
<dbReference type="EMBL" id="JYJG01000040">
    <property type="protein sequence ID" value="KJK51299.1"/>
    <property type="molecule type" value="Genomic_DNA"/>
</dbReference>
<evidence type="ECO:0000256" key="1">
    <source>
        <dbReference type="SAM" id="SignalP"/>
    </source>
</evidence>
<feature type="chain" id="PRO_5002441725" description="Secreted protein" evidence="1">
    <location>
        <begin position="32"/>
        <end position="199"/>
    </location>
</feature>
<dbReference type="OrthoDB" id="5124470at2"/>
<dbReference type="PATRIC" id="fig|68170.10.peg.7569"/>
<gene>
    <name evidence="2" type="ORF">UK23_07320</name>
</gene>
<keyword evidence="1" id="KW-0732">Signal</keyword>
<evidence type="ECO:0008006" key="4">
    <source>
        <dbReference type="Google" id="ProtNLM"/>
    </source>
</evidence>
<reference evidence="2 3" key="1">
    <citation type="submission" date="2015-02" db="EMBL/GenBank/DDBJ databases">
        <authorList>
            <person name="Ju K.-S."/>
            <person name="Doroghazi J.R."/>
            <person name="Metcalf W."/>
        </authorList>
    </citation>
    <scope>NUCLEOTIDE SEQUENCE [LARGE SCALE GENOMIC DNA]</scope>
    <source>
        <strain evidence="2 3">NRRL B-16140</strain>
    </source>
</reference>
<keyword evidence="3" id="KW-1185">Reference proteome</keyword>
<name>A0A0F0H6D9_LENAE</name>
<accession>A0A0F0H6D9</accession>
<evidence type="ECO:0000313" key="2">
    <source>
        <dbReference type="EMBL" id="KJK51299.1"/>
    </source>
</evidence>
<dbReference type="Proteomes" id="UP000033393">
    <property type="component" value="Unassembled WGS sequence"/>
</dbReference>
<dbReference type="AlphaFoldDB" id="A0A0F0H6D9"/>
<evidence type="ECO:0000313" key="3">
    <source>
        <dbReference type="Proteomes" id="UP000033393"/>
    </source>
</evidence>
<comment type="caution">
    <text evidence="2">The sequence shown here is derived from an EMBL/GenBank/DDBJ whole genome shotgun (WGS) entry which is preliminary data.</text>
</comment>
<protein>
    <recommendedName>
        <fullName evidence="4">Secreted protein</fullName>
    </recommendedName>
</protein>
<dbReference type="RefSeq" id="WP_045310616.1">
    <property type="nucleotide sequence ID" value="NZ_JYJG01000040.1"/>
</dbReference>
<sequence length="199" mass="21830">MTFAPRTKTLGALALAVTAAFSVLAAPSALAADEPTGKQLLEACNTDSSATCKFHPSGPLDYSVGQMAKVSHQENCTSSPSTLVYEHSGTVGTKNIYGFNFSFGTNVSNGLTAAIATSYQKEWYKESKVTSQLRQDVGPKTAVDIYAGPQITRVNGRWELLFKEPKWGHYYWYLDDTIEGRTSGQQWSFYTQNVRTTKC</sequence>